<dbReference type="RefSeq" id="WP_303680155.1">
    <property type="nucleotide sequence ID" value="NZ_MNTG01000036.1"/>
</dbReference>
<dbReference type="InterPro" id="IPR004843">
    <property type="entry name" value="Calcineurin-like_PHP"/>
</dbReference>
<dbReference type="GO" id="GO:0006388">
    <property type="term" value="P:tRNA splicing, via endonucleolytic cleavage and ligation"/>
    <property type="evidence" value="ECO:0007669"/>
    <property type="project" value="TreeGrafter"/>
</dbReference>
<dbReference type="Pfam" id="PF09511">
    <property type="entry name" value="RNA_lig_T4_1"/>
    <property type="match status" value="1"/>
</dbReference>
<dbReference type="InterPro" id="IPR027417">
    <property type="entry name" value="P-loop_NTPase"/>
</dbReference>
<reference evidence="2 3" key="1">
    <citation type="journal article" date="2016" name="Nat. Biotechnol.">
        <title>Measurement of bacterial replication rates in microbial communities.</title>
        <authorList>
            <person name="Brown C.T."/>
            <person name="Olm M.R."/>
            <person name="Thomas B.C."/>
            <person name="Banfield J.F."/>
        </authorList>
    </citation>
    <scope>NUCLEOTIDE SEQUENCE [LARGE SCALE GENOMIC DNA]</scope>
    <source>
        <strain evidence="2">46_33</strain>
    </source>
</reference>
<dbReference type="SMART" id="SM00156">
    <property type="entry name" value="PP2Ac"/>
    <property type="match status" value="1"/>
</dbReference>
<dbReference type="Gene3D" id="3.60.21.10">
    <property type="match status" value="1"/>
</dbReference>
<dbReference type="PANTHER" id="PTHR32004">
    <property type="entry name" value="TRNA LIGASE"/>
    <property type="match status" value="1"/>
</dbReference>
<dbReference type="InterPro" id="IPR029052">
    <property type="entry name" value="Metallo-depent_PP-like"/>
</dbReference>
<protein>
    <recommendedName>
        <fullName evidence="1">Serine/threonine specific protein phosphatases domain-containing protein</fullName>
    </recommendedName>
</protein>
<dbReference type="InterPro" id="IPR019039">
    <property type="entry name" value="T4-Rnl1-like_N"/>
</dbReference>
<gene>
    <name evidence="2" type="ORF">BHW43_08055</name>
</gene>
<dbReference type="Gene3D" id="3.40.50.300">
    <property type="entry name" value="P-loop containing nucleotide triphosphate hydrolases"/>
    <property type="match status" value="1"/>
</dbReference>
<dbReference type="PANTHER" id="PTHR32004:SF1">
    <property type="entry name" value="TRNA LIGASE"/>
    <property type="match status" value="1"/>
</dbReference>
<evidence type="ECO:0000259" key="1">
    <source>
        <dbReference type="SMART" id="SM00156"/>
    </source>
</evidence>
<comment type="caution">
    <text evidence="2">The sequence shown here is derived from an EMBL/GenBank/DDBJ whole genome shotgun (WGS) entry which is preliminary data.</text>
</comment>
<accession>A0A1Q6R3J7</accession>
<dbReference type="STRING" id="626940.BHW43_08055"/>
<dbReference type="EMBL" id="MNTG01000036">
    <property type="protein sequence ID" value="OLA36944.1"/>
    <property type="molecule type" value="Genomic_DNA"/>
</dbReference>
<organism evidence="2 3">
    <name type="scientific">Phascolarctobacterium succinatutens</name>
    <dbReference type="NCBI Taxonomy" id="626940"/>
    <lineage>
        <taxon>Bacteria</taxon>
        <taxon>Bacillati</taxon>
        <taxon>Bacillota</taxon>
        <taxon>Negativicutes</taxon>
        <taxon>Acidaminococcales</taxon>
        <taxon>Acidaminococcaceae</taxon>
        <taxon>Phascolarctobacterium</taxon>
    </lineage>
</organism>
<dbReference type="Proteomes" id="UP000186777">
    <property type="component" value="Unassembled WGS sequence"/>
</dbReference>
<dbReference type="SUPFAM" id="SSF56300">
    <property type="entry name" value="Metallo-dependent phosphatases"/>
    <property type="match status" value="1"/>
</dbReference>
<evidence type="ECO:0000313" key="3">
    <source>
        <dbReference type="Proteomes" id="UP000186777"/>
    </source>
</evidence>
<dbReference type="SUPFAM" id="SSF52540">
    <property type="entry name" value="P-loop containing nucleoside triphosphate hydrolases"/>
    <property type="match status" value="1"/>
</dbReference>
<evidence type="ECO:0000313" key="2">
    <source>
        <dbReference type="EMBL" id="OLA36944.1"/>
    </source>
</evidence>
<proteinExistence type="predicted"/>
<dbReference type="GO" id="GO:0003972">
    <property type="term" value="F:RNA ligase (ATP) activity"/>
    <property type="evidence" value="ECO:0007669"/>
    <property type="project" value="TreeGrafter"/>
</dbReference>
<name>A0A1Q6R3J7_9FIRM</name>
<sequence>MRILLLMRGVPGSGKSTFIKEQGLEPYTLSADALRLLYASPMLNNAGRWCISPHFDKQMWPFLLQTLEERMKRGCFTVVDATNIRGRVMTAYKKLANEYKYRIYVVDFTDITIEEAKKRNLLREEYKQVPENVIERMYAQLADNKVPSGITIIKPGKLSQIWYKPRNLSAYKKVIHIGDIHGCYQPLKEYLEAINPQNYYIFLGDYIDRGSENAEVLQLLLQLAALDNVTLLEGNHEANLRDYGLPDGIASKEFRMQTAPELAQAGLSRKAVYNFYRKLSQYFCYTYRGKKVLVSHGGLARMPENLSLVATAELIYGTGVYEDALDVDMSFAKHAAANEYQVHGHRNYEGVPAEVNEHCFNLDGAIEMGGQLRALELNEDGFAVVTVGNALEYLDKKKGAKDSTANANIENVQQLLANFAGNPLIKEKSFGVISSFNFTRDAFYNKAWDDVTCKARGLYINKRTEKIVARSYDKFFNLDERPETKLNALRHNLQFPVQAYVKVNGFLGIVGYDSAQKKLLVTSKGDMYGLYAKIFKNTLAAELKERMQLLEDFVKNNNCSVIFECIEPEKDPHIIEYRKPQVVLLEIIENELNFAHRPYEELVALGEQLQVEVKEQACTLSSCDELQVWLKTIMQEDYLYDGKYIEGFVIEDSRHFMTKLKLAYYSKWKRLRRVAETTLRHGAVKAKWQLNDELSREFYQWLQEEIYPLSKGDGTYAFATDIISLRKRFEERNSCI</sequence>
<dbReference type="Pfam" id="PF13671">
    <property type="entry name" value="AAA_33"/>
    <property type="match status" value="1"/>
</dbReference>
<dbReference type="Pfam" id="PF00149">
    <property type="entry name" value="Metallophos"/>
    <property type="match status" value="1"/>
</dbReference>
<dbReference type="InterPro" id="IPR006186">
    <property type="entry name" value="Ser/Thr-sp_prot-phosphatase"/>
</dbReference>
<dbReference type="AlphaFoldDB" id="A0A1Q6R3J7"/>
<dbReference type="GO" id="GO:0016787">
    <property type="term" value="F:hydrolase activity"/>
    <property type="evidence" value="ECO:0007669"/>
    <property type="project" value="InterPro"/>
</dbReference>
<feature type="domain" description="Serine/threonine specific protein phosphatases" evidence="1">
    <location>
        <begin position="137"/>
        <end position="424"/>
    </location>
</feature>